<proteinExistence type="predicted"/>
<name>A0AAV8YCY5_9CUCU</name>
<reference evidence="2" key="1">
    <citation type="journal article" date="2023" name="Insect Mol. Biol.">
        <title>Genome sequencing provides insights into the evolution of gene families encoding plant cell wall-degrading enzymes in longhorned beetles.</title>
        <authorList>
            <person name="Shin N.R."/>
            <person name="Okamura Y."/>
            <person name="Kirsch R."/>
            <person name="Pauchet Y."/>
        </authorList>
    </citation>
    <scope>NUCLEOTIDE SEQUENCE</scope>
    <source>
        <strain evidence="2">AMC_N1</strain>
    </source>
</reference>
<dbReference type="EMBL" id="JAPWTK010000123">
    <property type="protein sequence ID" value="KAJ8949150.1"/>
    <property type="molecule type" value="Genomic_DNA"/>
</dbReference>
<keyword evidence="3" id="KW-1185">Reference proteome</keyword>
<dbReference type="AlphaFoldDB" id="A0AAV8YCY5"/>
<comment type="caution">
    <text evidence="2">The sequence shown here is derived from an EMBL/GenBank/DDBJ whole genome shotgun (WGS) entry which is preliminary data.</text>
</comment>
<evidence type="ECO:0000313" key="2">
    <source>
        <dbReference type="EMBL" id="KAJ8949150.1"/>
    </source>
</evidence>
<dbReference type="Proteomes" id="UP001162162">
    <property type="component" value="Unassembled WGS sequence"/>
</dbReference>
<protein>
    <submittedName>
        <fullName evidence="2">Uncharacterized protein</fullName>
    </submittedName>
</protein>
<accession>A0AAV8YCY5</accession>
<organism evidence="2 3">
    <name type="scientific">Aromia moschata</name>
    <dbReference type="NCBI Taxonomy" id="1265417"/>
    <lineage>
        <taxon>Eukaryota</taxon>
        <taxon>Metazoa</taxon>
        <taxon>Ecdysozoa</taxon>
        <taxon>Arthropoda</taxon>
        <taxon>Hexapoda</taxon>
        <taxon>Insecta</taxon>
        <taxon>Pterygota</taxon>
        <taxon>Neoptera</taxon>
        <taxon>Endopterygota</taxon>
        <taxon>Coleoptera</taxon>
        <taxon>Polyphaga</taxon>
        <taxon>Cucujiformia</taxon>
        <taxon>Chrysomeloidea</taxon>
        <taxon>Cerambycidae</taxon>
        <taxon>Cerambycinae</taxon>
        <taxon>Callichromatini</taxon>
        <taxon>Aromia</taxon>
    </lineage>
</organism>
<evidence type="ECO:0000256" key="1">
    <source>
        <dbReference type="SAM" id="MobiDB-lite"/>
    </source>
</evidence>
<gene>
    <name evidence="2" type="ORF">NQ318_012898</name>
</gene>
<feature type="region of interest" description="Disordered" evidence="1">
    <location>
        <begin position="25"/>
        <end position="66"/>
    </location>
</feature>
<sequence length="103" mass="12099">MEDFYQGKLQARLLITQLPHFINKRNPGQWRHRNSCNNRKEKTKTKTHLTNTNNSTVESTGTPMESLQRRLRRLAAQSKTTGARGTRNTSYKQCDYFFKHLKS</sequence>
<evidence type="ECO:0000313" key="3">
    <source>
        <dbReference type="Proteomes" id="UP001162162"/>
    </source>
</evidence>